<dbReference type="Gene3D" id="1.10.630.10">
    <property type="entry name" value="Cytochrome P450"/>
    <property type="match status" value="1"/>
</dbReference>
<dbReference type="PANTHER" id="PTHR24302">
    <property type="entry name" value="CYTOCHROME P450 FAMILY 3"/>
    <property type="match status" value="1"/>
</dbReference>
<evidence type="ECO:0000256" key="7">
    <source>
        <dbReference type="PIRSR" id="PIRSR602401-1"/>
    </source>
</evidence>
<feature type="binding site" description="axial binding residue" evidence="7">
    <location>
        <position position="221"/>
    </location>
    <ligand>
        <name>heme</name>
        <dbReference type="ChEBI" id="CHEBI:30413"/>
    </ligand>
    <ligandPart>
        <name>Fe</name>
        <dbReference type="ChEBI" id="CHEBI:18248"/>
    </ligandPart>
</feature>
<evidence type="ECO:0000256" key="3">
    <source>
        <dbReference type="ARBA" id="ARBA00022723"/>
    </source>
</evidence>
<protein>
    <submittedName>
        <fullName evidence="10">Cytochrome P450 3A19-like</fullName>
    </submittedName>
</protein>
<dbReference type="InterPro" id="IPR017972">
    <property type="entry name" value="Cyt_P450_CS"/>
</dbReference>
<dbReference type="GeneID" id="110989770"/>
<dbReference type="InterPro" id="IPR002401">
    <property type="entry name" value="Cyt_P450_E_grp-I"/>
</dbReference>
<comment type="function">
    <text evidence="6">Cytochromes P450 are a group of heme-thiolate monooxygenases. They oxidize a variety of structurally unrelated compounds, including steroids, fatty acids, and xenobiotics.</text>
</comment>
<keyword evidence="4 8" id="KW-0560">Oxidoreductase</keyword>
<dbReference type="PROSITE" id="PS00086">
    <property type="entry name" value="CYTOCHROME_P450"/>
    <property type="match status" value="1"/>
</dbReference>
<keyword evidence="9" id="KW-1185">Reference proteome</keyword>
<dbReference type="AlphaFoldDB" id="A0A8B8A2I7"/>
<dbReference type="OrthoDB" id="2789670at2759"/>
<dbReference type="PANTHER" id="PTHR24302:SF15">
    <property type="entry name" value="FATTY-ACID PEROXYGENASE"/>
    <property type="match status" value="1"/>
</dbReference>
<dbReference type="Proteomes" id="UP000694845">
    <property type="component" value="Unplaced"/>
</dbReference>
<proteinExistence type="inferred from homology"/>
<dbReference type="InterPro" id="IPR001128">
    <property type="entry name" value="Cyt_P450"/>
</dbReference>
<keyword evidence="2 7" id="KW-0349">Heme</keyword>
<dbReference type="SUPFAM" id="SSF48264">
    <property type="entry name" value="Cytochrome P450"/>
    <property type="match status" value="1"/>
</dbReference>
<evidence type="ECO:0000313" key="10">
    <source>
        <dbReference type="RefSeq" id="XP_022110081.1"/>
    </source>
</evidence>
<dbReference type="GO" id="GO:0020037">
    <property type="term" value="F:heme binding"/>
    <property type="evidence" value="ECO:0007669"/>
    <property type="project" value="InterPro"/>
</dbReference>
<comment type="similarity">
    <text evidence="1 8">Belongs to the cytochrome P450 family.</text>
</comment>
<dbReference type="InterPro" id="IPR036396">
    <property type="entry name" value="Cyt_P450_sf"/>
</dbReference>
<dbReference type="Pfam" id="PF00067">
    <property type="entry name" value="p450"/>
    <property type="match status" value="1"/>
</dbReference>
<evidence type="ECO:0000256" key="6">
    <source>
        <dbReference type="ARBA" id="ARBA00043906"/>
    </source>
</evidence>
<gene>
    <name evidence="10" type="primary">LOC110989770</name>
</gene>
<dbReference type="GO" id="GO:0005506">
    <property type="term" value="F:iron ion binding"/>
    <property type="evidence" value="ECO:0007669"/>
    <property type="project" value="InterPro"/>
</dbReference>
<dbReference type="GO" id="GO:0008395">
    <property type="term" value="F:steroid hydroxylase activity"/>
    <property type="evidence" value="ECO:0007669"/>
    <property type="project" value="TreeGrafter"/>
</dbReference>
<sequence length="319" mass="36064">MMGANIVSKESSEFFKKVIHQSLEGGDRIRQREGKGANKYITLVEQLYENTNVPGSEKSPEEAGKPKKLTYNEFIGMNVLQLSVGNEATTTILTCTAYQLALSPEVQDKIIEEIDRNAPNPEDINYDTMSKMKYMEMVIYECFRLYPPVVSTDRECAETVTYGKYTLPKGLVVHIPAYSVQHDEDLWPNPEEFRPERFSPENKDSVEPLAWLPFGGGPRACVAVKLILLLMKVFLTRVLQEYRFEACPETPVSWQGLGWDDIYTCVPKTGVIGSRVSPGEEGELGPCLLPRRDKTTFGRNKGRFCQKVLKCASLKLLIY</sequence>
<keyword evidence="8" id="KW-0503">Monooxygenase</keyword>
<evidence type="ECO:0000256" key="8">
    <source>
        <dbReference type="RuleBase" id="RU000461"/>
    </source>
</evidence>
<dbReference type="KEGG" id="aplc:110989770"/>
<evidence type="ECO:0000256" key="1">
    <source>
        <dbReference type="ARBA" id="ARBA00010617"/>
    </source>
</evidence>
<dbReference type="PRINTS" id="PR00463">
    <property type="entry name" value="EP450I"/>
</dbReference>
<organism evidence="9 10">
    <name type="scientific">Acanthaster planci</name>
    <name type="common">Crown-of-thorns starfish</name>
    <dbReference type="NCBI Taxonomy" id="133434"/>
    <lineage>
        <taxon>Eukaryota</taxon>
        <taxon>Metazoa</taxon>
        <taxon>Echinodermata</taxon>
        <taxon>Eleutherozoa</taxon>
        <taxon>Asterozoa</taxon>
        <taxon>Asteroidea</taxon>
        <taxon>Valvatacea</taxon>
        <taxon>Valvatida</taxon>
        <taxon>Acanthasteridae</taxon>
        <taxon>Acanthaster</taxon>
    </lineage>
</organism>
<dbReference type="InterPro" id="IPR050705">
    <property type="entry name" value="Cytochrome_P450_3A"/>
</dbReference>
<name>A0A8B8A2I7_ACAPL</name>
<dbReference type="GO" id="GO:0016705">
    <property type="term" value="F:oxidoreductase activity, acting on paired donors, with incorporation or reduction of molecular oxygen"/>
    <property type="evidence" value="ECO:0007669"/>
    <property type="project" value="InterPro"/>
</dbReference>
<dbReference type="RefSeq" id="XP_022110081.1">
    <property type="nucleotide sequence ID" value="XM_022254389.1"/>
</dbReference>
<comment type="cofactor">
    <cofactor evidence="7">
        <name>heme</name>
        <dbReference type="ChEBI" id="CHEBI:30413"/>
    </cofactor>
</comment>
<reference evidence="10" key="1">
    <citation type="submission" date="2025-08" db="UniProtKB">
        <authorList>
            <consortium name="RefSeq"/>
        </authorList>
    </citation>
    <scope>IDENTIFICATION</scope>
</reference>
<keyword evidence="3 7" id="KW-0479">Metal-binding</keyword>
<evidence type="ECO:0000256" key="5">
    <source>
        <dbReference type="ARBA" id="ARBA00023004"/>
    </source>
</evidence>
<evidence type="ECO:0000313" key="9">
    <source>
        <dbReference type="Proteomes" id="UP000694845"/>
    </source>
</evidence>
<keyword evidence="5 7" id="KW-0408">Iron</keyword>
<accession>A0A8B8A2I7</accession>
<evidence type="ECO:0000256" key="2">
    <source>
        <dbReference type="ARBA" id="ARBA00022617"/>
    </source>
</evidence>
<dbReference type="PRINTS" id="PR00385">
    <property type="entry name" value="P450"/>
</dbReference>
<evidence type="ECO:0000256" key="4">
    <source>
        <dbReference type="ARBA" id="ARBA00023002"/>
    </source>
</evidence>